<dbReference type="InterPro" id="IPR000515">
    <property type="entry name" value="MetI-like"/>
</dbReference>
<dbReference type="InterPro" id="IPR035906">
    <property type="entry name" value="MetI-like_sf"/>
</dbReference>
<evidence type="ECO:0000256" key="7">
    <source>
        <dbReference type="RuleBase" id="RU363032"/>
    </source>
</evidence>
<keyword evidence="3" id="KW-1003">Cell membrane</keyword>
<comment type="similarity">
    <text evidence="7">Belongs to the binding-protein-dependent transport system permease family.</text>
</comment>
<sequence>MIKRIFRNKITVVATGFLLLVALSAIFAPWIAPYTLNTPDLNAMLAPPSSAHLMGTDDVGIDLFTEVLYGGRISLMIGLSSALIAVMIGGAIGSIAGYFGGTVDAILMRLTDVGLSVPLLFVILGLVAVLGPSPTTIVEVISLTSWMYPARIIRSRFLYLKSLDYVTAAKTVGCRHGRIIFSHIMPNAVAPLIVNTTLLVGQAIVLESVMSFLGAGVQPPNISWGYLLNQAQSYLTSAPWLAVFPGLMIFLVVLCINVLGDAVRDAFDASYTLEGGRS</sequence>
<dbReference type="OrthoDB" id="2514at2"/>
<dbReference type="EMBL" id="LPVJ01000019">
    <property type="protein sequence ID" value="KUO96389.1"/>
    <property type="molecule type" value="Genomic_DNA"/>
</dbReference>
<accession>A0A101XRV6</accession>
<keyword evidence="2 7" id="KW-0813">Transport</keyword>
<evidence type="ECO:0000256" key="4">
    <source>
        <dbReference type="ARBA" id="ARBA00022692"/>
    </source>
</evidence>
<proteinExistence type="inferred from homology"/>
<dbReference type="Pfam" id="PF00528">
    <property type="entry name" value="BPD_transp_1"/>
    <property type="match status" value="1"/>
</dbReference>
<keyword evidence="4 7" id="KW-0812">Transmembrane</keyword>
<feature type="transmembrane region" description="Helical" evidence="7">
    <location>
        <begin position="110"/>
        <end position="130"/>
    </location>
</feature>
<evidence type="ECO:0000256" key="5">
    <source>
        <dbReference type="ARBA" id="ARBA00022989"/>
    </source>
</evidence>
<dbReference type="CDD" id="cd06261">
    <property type="entry name" value="TM_PBP2"/>
    <property type="match status" value="1"/>
</dbReference>
<dbReference type="SUPFAM" id="SSF161098">
    <property type="entry name" value="MetI-like"/>
    <property type="match status" value="1"/>
</dbReference>
<evidence type="ECO:0000256" key="6">
    <source>
        <dbReference type="ARBA" id="ARBA00023136"/>
    </source>
</evidence>
<dbReference type="InterPro" id="IPR025966">
    <property type="entry name" value="OppC_N"/>
</dbReference>
<feature type="transmembrane region" description="Helical" evidence="7">
    <location>
        <begin position="12"/>
        <end position="32"/>
    </location>
</feature>
<feature type="domain" description="ABC transmembrane type-1" evidence="8">
    <location>
        <begin position="71"/>
        <end position="260"/>
    </location>
</feature>
<comment type="caution">
    <text evidence="9">The sequence shown here is derived from an EMBL/GenBank/DDBJ whole genome shotgun (WGS) entry which is preliminary data.</text>
</comment>
<reference evidence="9 10" key="1">
    <citation type="submission" date="2015-12" db="EMBL/GenBank/DDBJ databases">
        <title>Draft genome sequence of Acidibacillus ferrooxidans ITV001, isolated from a chalcopyrite acid mine drainage site in Brazil.</title>
        <authorList>
            <person name="Dall'Agnol H."/>
            <person name="Nancucheo I."/>
            <person name="Johnson B."/>
            <person name="Oliveira R."/>
            <person name="Leite L."/>
            <person name="Pylro V."/>
            <person name="Nunes G.L."/>
            <person name="Tzotzos G."/>
            <person name="Fernandes G.R."/>
            <person name="Dutra J."/>
            <person name="Orellana S.C."/>
            <person name="Oliveira G."/>
        </authorList>
    </citation>
    <scope>NUCLEOTIDE SEQUENCE [LARGE SCALE GENOMIC DNA]</scope>
    <source>
        <strain evidence="10">ITV01</strain>
    </source>
</reference>
<organism evidence="9 10">
    <name type="scientific">Ferroacidibacillus organovorans</name>
    <dbReference type="NCBI Taxonomy" id="1765683"/>
    <lineage>
        <taxon>Bacteria</taxon>
        <taxon>Bacillati</taxon>
        <taxon>Bacillota</taxon>
        <taxon>Bacilli</taxon>
        <taxon>Bacillales</taxon>
        <taxon>Alicyclobacillaceae</taxon>
        <taxon>Ferroacidibacillus</taxon>
    </lineage>
</organism>
<dbReference type="PANTHER" id="PTHR43386:SF1">
    <property type="entry name" value="D,D-DIPEPTIDE TRANSPORT SYSTEM PERMEASE PROTEIN DDPC-RELATED"/>
    <property type="match status" value="1"/>
</dbReference>
<evidence type="ECO:0000259" key="8">
    <source>
        <dbReference type="PROSITE" id="PS50928"/>
    </source>
</evidence>
<evidence type="ECO:0000313" key="9">
    <source>
        <dbReference type="EMBL" id="KUO96389.1"/>
    </source>
</evidence>
<dbReference type="GO" id="GO:0005886">
    <property type="term" value="C:plasma membrane"/>
    <property type="evidence" value="ECO:0007669"/>
    <property type="project" value="UniProtKB-SubCell"/>
</dbReference>
<dbReference type="PROSITE" id="PS50928">
    <property type="entry name" value="ABC_TM1"/>
    <property type="match status" value="1"/>
</dbReference>
<comment type="subcellular location">
    <subcellularLocation>
        <location evidence="1 7">Cell membrane</location>
        <topology evidence="1 7">Multi-pass membrane protein</topology>
    </subcellularLocation>
</comment>
<dbReference type="Pfam" id="PF12911">
    <property type="entry name" value="OppC_N"/>
    <property type="match status" value="1"/>
</dbReference>
<keyword evidence="6 7" id="KW-0472">Membrane</keyword>
<feature type="transmembrane region" description="Helical" evidence="7">
    <location>
        <begin position="237"/>
        <end position="259"/>
    </location>
</feature>
<dbReference type="Gene3D" id="1.10.3720.10">
    <property type="entry name" value="MetI-like"/>
    <property type="match status" value="1"/>
</dbReference>
<evidence type="ECO:0000313" key="10">
    <source>
        <dbReference type="Proteomes" id="UP000053557"/>
    </source>
</evidence>
<dbReference type="Proteomes" id="UP000053557">
    <property type="component" value="Unassembled WGS sequence"/>
</dbReference>
<dbReference type="InterPro" id="IPR050366">
    <property type="entry name" value="BP-dependent_transpt_permease"/>
</dbReference>
<gene>
    <name evidence="9" type="ORF">ATW55_03760</name>
</gene>
<evidence type="ECO:0000256" key="3">
    <source>
        <dbReference type="ARBA" id="ARBA00022475"/>
    </source>
</evidence>
<dbReference type="GO" id="GO:0055085">
    <property type="term" value="P:transmembrane transport"/>
    <property type="evidence" value="ECO:0007669"/>
    <property type="project" value="InterPro"/>
</dbReference>
<dbReference type="AlphaFoldDB" id="A0A101XRV6"/>
<evidence type="ECO:0000256" key="1">
    <source>
        <dbReference type="ARBA" id="ARBA00004651"/>
    </source>
</evidence>
<protein>
    <submittedName>
        <fullName evidence="9">Peptide ABC transporter permease</fullName>
    </submittedName>
</protein>
<name>A0A101XRV6_9BACL</name>
<evidence type="ECO:0000256" key="2">
    <source>
        <dbReference type="ARBA" id="ARBA00022448"/>
    </source>
</evidence>
<keyword evidence="10" id="KW-1185">Reference proteome</keyword>
<feature type="transmembrane region" description="Helical" evidence="7">
    <location>
        <begin position="136"/>
        <end position="153"/>
    </location>
</feature>
<feature type="transmembrane region" description="Helical" evidence="7">
    <location>
        <begin position="73"/>
        <end position="98"/>
    </location>
</feature>
<dbReference type="PANTHER" id="PTHR43386">
    <property type="entry name" value="OLIGOPEPTIDE TRANSPORT SYSTEM PERMEASE PROTEIN APPC"/>
    <property type="match status" value="1"/>
</dbReference>
<keyword evidence="5 7" id="KW-1133">Transmembrane helix</keyword>